<comment type="similarity">
    <text evidence="3">Belongs to the COX16 family.</text>
</comment>
<dbReference type="HOGENOM" id="CLU_131611_0_0_1"/>
<keyword evidence="9" id="KW-0496">Mitochondrion</keyword>
<sequence length="174" mass="19373">MPPFTARPLNSSKSHPIFTQIRRHPFVLFGLPFVGIIVGSSFVLQAFTQTRYDYQETKVKSMGKEEELGMKSGRRKVDLKEEYYRLNNPAGDSSSLDSALSAPTSLSSPTSLDASLESVPAPPMKKKKFSMASVSQDDYEPVRVPRPEGVPEWGAGKSGEEAPMKGYRKEDRWV</sequence>
<dbReference type="KEGG" id="cdeu:CNBG_2541"/>
<accession>A0A095EHA2</accession>
<dbReference type="VEuPathDB" id="FungiDB:CNBG_2541"/>
<dbReference type="EMBL" id="CP025766">
    <property type="protein sequence ID" value="KGB76703.1"/>
    <property type="molecule type" value="Genomic_DNA"/>
</dbReference>
<proteinExistence type="inferred from homology"/>
<dbReference type="Proteomes" id="UP000029445">
    <property type="component" value="Chromosome 8"/>
</dbReference>
<evidence type="ECO:0000256" key="3">
    <source>
        <dbReference type="ARBA" id="ARBA00008370"/>
    </source>
</evidence>
<dbReference type="RefSeq" id="XP_062882571.1">
    <property type="nucleotide sequence ID" value="XM_063026616.1"/>
</dbReference>
<name>A0A095EHA2_CRYD2</name>
<dbReference type="OrthoDB" id="5516033at2759"/>
<dbReference type="InterPro" id="IPR020164">
    <property type="entry name" value="Cyt_c_Oxase_assmbl_COX16"/>
</dbReference>
<keyword evidence="14" id="KW-1185">Reference proteome</keyword>
<protein>
    <recommendedName>
        <fullName evidence="4">Cytochrome c oxidase assembly protein COX16, mitochondrial</fullName>
    </recommendedName>
    <alternativeName>
        <fullName evidence="5">Cytochrome c oxidase assembly protein cox16, mitochondrial</fullName>
    </alternativeName>
</protein>
<dbReference type="GO" id="GO:0005743">
    <property type="term" value="C:mitochondrial inner membrane"/>
    <property type="evidence" value="ECO:0007669"/>
    <property type="project" value="UniProtKB-SubCell"/>
</dbReference>
<evidence type="ECO:0000256" key="11">
    <source>
        <dbReference type="SAM" id="MobiDB-lite"/>
    </source>
</evidence>
<dbReference type="PANTHER" id="PTHR17130">
    <property type="entry name" value="MITOCHONDRIAL OUTER MEMBRANE PROTEIN 25"/>
    <property type="match status" value="1"/>
</dbReference>
<dbReference type="OMA" id="ESEMRQG"/>
<evidence type="ECO:0000256" key="5">
    <source>
        <dbReference type="ARBA" id="ARBA00019222"/>
    </source>
</evidence>
<keyword evidence="7" id="KW-0999">Mitochondrion inner membrane</keyword>
<evidence type="ECO:0000256" key="6">
    <source>
        <dbReference type="ARBA" id="ARBA00022692"/>
    </source>
</evidence>
<comment type="function">
    <text evidence="1">Required for the assembly of the mitochondrial respiratory chain complex IV (CIV), also known as cytochrome c oxidase. May participate in merging the COX1 and COX2 assembly lines.</text>
</comment>
<feature type="region of interest" description="Disordered" evidence="11">
    <location>
        <begin position="88"/>
        <end position="174"/>
    </location>
</feature>
<keyword evidence="6 12" id="KW-0812">Transmembrane</keyword>
<dbReference type="Pfam" id="PF14138">
    <property type="entry name" value="COX16"/>
    <property type="match status" value="1"/>
</dbReference>
<keyword evidence="8 12" id="KW-1133">Transmembrane helix</keyword>
<evidence type="ECO:0000313" key="14">
    <source>
        <dbReference type="Proteomes" id="UP000029445"/>
    </source>
</evidence>
<feature type="compositionally biased region" description="Low complexity" evidence="11">
    <location>
        <begin position="92"/>
        <end position="116"/>
    </location>
</feature>
<keyword evidence="10 12" id="KW-0472">Membrane</keyword>
<gene>
    <name evidence="13" type="ORF">CNBG_2541</name>
</gene>
<evidence type="ECO:0000256" key="12">
    <source>
        <dbReference type="SAM" id="Phobius"/>
    </source>
</evidence>
<comment type="subcellular location">
    <subcellularLocation>
        <location evidence="2">Mitochondrion inner membrane</location>
        <topology evidence="2">Single-pass membrane protein</topology>
    </subcellularLocation>
</comment>
<evidence type="ECO:0000256" key="7">
    <source>
        <dbReference type="ARBA" id="ARBA00022792"/>
    </source>
</evidence>
<evidence type="ECO:0000256" key="8">
    <source>
        <dbReference type="ARBA" id="ARBA00022989"/>
    </source>
</evidence>
<evidence type="ECO:0000313" key="13">
    <source>
        <dbReference type="EMBL" id="KGB76703.1"/>
    </source>
</evidence>
<dbReference type="GO" id="GO:0033617">
    <property type="term" value="P:mitochondrial respiratory chain complex IV assembly"/>
    <property type="evidence" value="ECO:0007669"/>
    <property type="project" value="TreeGrafter"/>
</dbReference>
<dbReference type="STRING" id="294750.A0A095EHA2"/>
<evidence type="ECO:0000256" key="9">
    <source>
        <dbReference type="ARBA" id="ARBA00023128"/>
    </source>
</evidence>
<dbReference type="GeneID" id="88178890"/>
<reference evidence="13 14" key="2">
    <citation type="journal article" date="2018" name="Proc. Natl. Acad. Sci.">
        <title>RNAi is a critical determinant of centromere evolution in closely related fungi.</title>
        <authorList>
            <person name="Yadav V."/>
            <person name="Sun S."/>
            <person name="Billmyre R.B."/>
            <person name="Thimmappa B.C."/>
            <person name="Shea T."/>
            <person name="Lintner R."/>
            <person name="Bakkeren G."/>
            <person name="Cuomo C.A."/>
            <person name="Heitman J."/>
            <person name="Sanyal K."/>
        </authorList>
    </citation>
    <scope>NUCLEOTIDE SEQUENCE [LARGE SCALE GENOMIC DNA]</scope>
    <source>
        <strain evidence="13 14">R265</strain>
    </source>
</reference>
<dbReference type="PANTHER" id="PTHR17130:SF14">
    <property type="entry name" value="CYTOCHROME C OXIDASE ASSEMBLY PROTEIN COX16 HOMOLOG, MITOCHONDRIAL"/>
    <property type="match status" value="1"/>
</dbReference>
<organism evidence="13 14">
    <name type="scientific">Cryptococcus deuterogattii (strain R265)</name>
    <name type="common">Cryptococcus gattii VGII (strain R265)</name>
    <dbReference type="NCBI Taxonomy" id="294750"/>
    <lineage>
        <taxon>Eukaryota</taxon>
        <taxon>Fungi</taxon>
        <taxon>Dikarya</taxon>
        <taxon>Basidiomycota</taxon>
        <taxon>Agaricomycotina</taxon>
        <taxon>Tremellomycetes</taxon>
        <taxon>Tremellales</taxon>
        <taxon>Cryptococcaceae</taxon>
        <taxon>Cryptococcus</taxon>
        <taxon>Cryptococcus gattii species complex</taxon>
    </lineage>
</organism>
<dbReference type="AlphaFoldDB" id="A0A095EHA2"/>
<feature type="transmembrane region" description="Helical" evidence="12">
    <location>
        <begin position="26"/>
        <end position="47"/>
    </location>
</feature>
<evidence type="ECO:0000256" key="2">
    <source>
        <dbReference type="ARBA" id="ARBA00004434"/>
    </source>
</evidence>
<evidence type="ECO:0000256" key="1">
    <source>
        <dbReference type="ARBA" id="ARBA00002490"/>
    </source>
</evidence>
<evidence type="ECO:0000256" key="4">
    <source>
        <dbReference type="ARBA" id="ARBA00015368"/>
    </source>
</evidence>
<evidence type="ECO:0000256" key="10">
    <source>
        <dbReference type="ARBA" id="ARBA00023136"/>
    </source>
</evidence>
<reference evidence="13 14" key="1">
    <citation type="journal article" date="2011" name="MBio">
        <title>Genome variation in Cryptococcus gattii, an emerging pathogen of immunocompetent hosts.</title>
        <authorList>
            <person name="D'Souza C.A."/>
            <person name="Kronstad J.W."/>
            <person name="Taylor G."/>
            <person name="Warren R."/>
            <person name="Yuen M."/>
            <person name="Hu G."/>
            <person name="Jung W.H."/>
            <person name="Sham A."/>
            <person name="Kidd S.E."/>
            <person name="Tangen K."/>
            <person name="Lee N."/>
            <person name="Zeilmaker T."/>
            <person name="Sawkins J."/>
            <person name="McVicker G."/>
            <person name="Shah S."/>
            <person name="Gnerre S."/>
            <person name="Griggs A."/>
            <person name="Zeng Q."/>
            <person name="Bartlett K."/>
            <person name="Li W."/>
            <person name="Wang X."/>
            <person name="Heitman J."/>
            <person name="Stajich J.E."/>
            <person name="Fraser J.A."/>
            <person name="Meyer W."/>
            <person name="Carter D."/>
            <person name="Schein J."/>
            <person name="Krzywinski M."/>
            <person name="Kwon-Chung K.J."/>
            <person name="Varma A."/>
            <person name="Wang J."/>
            <person name="Brunham R."/>
            <person name="Fyfe M."/>
            <person name="Ouellette B.F."/>
            <person name="Siddiqui A."/>
            <person name="Marra M."/>
            <person name="Jones S."/>
            <person name="Holt R."/>
            <person name="Birren B.W."/>
            <person name="Galagan J.E."/>
            <person name="Cuomo C.A."/>
        </authorList>
    </citation>
    <scope>NUCLEOTIDE SEQUENCE [LARGE SCALE GENOMIC DNA]</scope>
    <source>
        <strain evidence="13 14">R265</strain>
    </source>
</reference>
<feature type="compositionally biased region" description="Basic and acidic residues" evidence="11">
    <location>
        <begin position="158"/>
        <end position="174"/>
    </location>
</feature>